<keyword evidence="5" id="KW-0812">Transmembrane</keyword>
<dbReference type="InterPro" id="IPR033900">
    <property type="entry name" value="Gram_neg_porin_domain"/>
</dbReference>
<comment type="subunit">
    <text evidence="2">Homotrimer.</text>
</comment>
<evidence type="ECO:0000256" key="2">
    <source>
        <dbReference type="ARBA" id="ARBA00011233"/>
    </source>
</evidence>
<keyword evidence="3" id="KW-0813">Transport</keyword>
<keyword evidence="10" id="KW-0998">Cell outer membrane</keyword>
<name>A0ABX5FFB3_9BURK</name>
<feature type="signal peptide" evidence="11">
    <location>
        <begin position="1"/>
        <end position="20"/>
    </location>
</feature>
<evidence type="ECO:0000256" key="8">
    <source>
        <dbReference type="ARBA" id="ARBA00023114"/>
    </source>
</evidence>
<reference evidence="13 14" key="1">
    <citation type="journal article" date="2017" name="Front. Microbiol.">
        <title>Genome of Ca. Pandoraea novymonadis, an Endosymbiotic Bacterium of the Trypanosomatid Novymonas esmeraldas.</title>
        <authorList>
            <person name="Kostygov A.Y."/>
            <person name="Butenko A."/>
            <person name="Nenarokova A."/>
            <person name="Tashyreva D."/>
            <person name="Flegontov P."/>
            <person name="Lukes J."/>
            <person name="Yurchenko V."/>
        </authorList>
    </citation>
    <scope>NUCLEOTIDE SEQUENCE [LARGE SCALE GENOMIC DNA]</scope>
    <source>
        <strain evidence="13 14">E262</strain>
    </source>
</reference>
<keyword evidence="4" id="KW-1134">Transmembrane beta strand</keyword>
<dbReference type="PANTHER" id="PTHR34501">
    <property type="entry name" value="PROTEIN YDDL-RELATED"/>
    <property type="match status" value="1"/>
</dbReference>
<comment type="caution">
    <text evidence="13">The sequence shown here is derived from an EMBL/GenBank/DDBJ whole genome shotgun (WGS) entry which is preliminary data.</text>
</comment>
<evidence type="ECO:0000256" key="1">
    <source>
        <dbReference type="ARBA" id="ARBA00004571"/>
    </source>
</evidence>
<evidence type="ECO:0000256" key="11">
    <source>
        <dbReference type="SAM" id="SignalP"/>
    </source>
</evidence>
<dbReference type="RefSeq" id="WP_106182723.1">
    <property type="nucleotide sequence ID" value="NZ_MUHY01000001.1"/>
</dbReference>
<feature type="chain" id="PRO_5045265116" evidence="11">
    <location>
        <begin position="21"/>
        <end position="391"/>
    </location>
</feature>
<dbReference type="InterPro" id="IPR001702">
    <property type="entry name" value="Porin_Gram-ve"/>
</dbReference>
<dbReference type="CDD" id="cd00342">
    <property type="entry name" value="gram_neg_porins"/>
    <property type="match status" value="1"/>
</dbReference>
<evidence type="ECO:0000256" key="10">
    <source>
        <dbReference type="ARBA" id="ARBA00023237"/>
    </source>
</evidence>
<keyword evidence="14" id="KW-1185">Reference proteome</keyword>
<evidence type="ECO:0000256" key="7">
    <source>
        <dbReference type="ARBA" id="ARBA00023065"/>
    </source>
</evidence>
<evidence type="ECO:0000256" key="4">
    <source>
        <dbReference type="ARBA" id="ARBA00022452"/>
    </source>
</evidence>
<protein>
    <submittedName>
        <fullName evidence="13">Outer membrane porin protein</fullName>
    </submittedName>
</protein>
<proteinExistence type="predicted"/>
<comment type="subcellular location">
    <subcellularLocation>
        <location evidence="1">Cell outer membrane</location>
        <topology evidence="1">Multi-pass membrane protein</topology>
    </subcellularLocation>
</comment>
<evidence type="ECO:0000259" key="12">
    <source>
        <dbReference type="Pfam" id="PF13609"/>
    </source>
</evidence>
<dbReference type="InterPro" id="IPR023614">
    <property type="entry name" value="Porin_dom_sf"/>
</dbReference>
<dbReference type="SUPFAM" id="SSF56935">
    <property type="entry name" value="Porins"/>
    <property type="match status" value="1"/>
</dbReference>
<gene>
    <name evidence="13" type="ORF">BZL35_00648</name>
</gene>
<dbReference type="InterPro" id="IPR050298">
    <property type="entry name" value="Gram-neg_bact_OMP"/>
</dbReference>
<sequence length="391" mass="41947">MKKSLLALGVLGAFAGAANAQSSVTLYGIVDAGLTYVTNDSGHRKFLQSDGNMQGSRWGLKGTEDLGGGLKAIFVLENGFSVSNGSSGQGGRQFGHEAYVGLSSNTAGTITMGRQQASVTDFVGPFASANQWGTGYSSHVDENDILGGSLRINNSVKYTTADYAGFSASAMYGFSNQTGDDFEGVHPLSETFGFRNNRAWSVGLGYTNGPLSLGAGYMYMNKPNSVSNSGLNKTAGGAISGETSHPLILSNPTDKAETYALGGSYDFGRSAVGLIYSRSAYNYMPEAVMAFSNYEDIELNGKYMLSPSLQLGASYTYTWHKLSMKSHPRTEKSRYHQFNLGLDYFLSKRTDMYLVGMYQKSIGDCFAEVYNLGPADVKDQIGVTAGIRHKF</sequence>
<dbReference type="EMBL" id="MUHY01000001">
    <property type="protein sequence ID" value="PSB92406.1"/>
    <property type="molecule type" value="Genomic_DNA"/>
</dbReference>
<organism evidence="13 14">
    <name type="scientific">Candidatus Pandoraea novymonadis</name>
    <dbReference type="NCBI Taxonomy" id="1808959"/>
    <lineage>
        <taxon>Bacteria</taxon>
        <taxon>Pseudomonadati</taxon>
        <taxon>Pseudomonadota</taxon>
        <taxon>Betaproteobacteria</taxon>
        <taxon>Burkholderiales</taxon>
        <taxon>Burkholderiaceae</taxon>
        <taxon>Pandoraea</taxon>
    </lineage>
</organism>
<evidence type="ECO:0000313" key="14">
    <source>
        <dbReference type="Proteomes" id="UP000242660"/>
    </source>
</evidence>
<evidence type="ECO:0000313" key="13">
    <source>
        <dbReference type="EMBL" id="PSB92406.1"/>
    </source>
</evidence>
<keyword evidence="6 11" id="KW-0732">Signal</keyword>
<dbReference type="Proteomes" id="UP000242660">
    <property type="component" value="Unassembled WGS sequence"/>
</dbReference>
<evidence type="ECO:0000256" key="3">
    <source>
        <dbReference type="ARBA" id="ARBA00022448"/>
    </source>
</evidence>
<evidence type="ECO:0000256" key="5">
    <source>
        <dbReference type="ARBA" id="ARBA00022692"/>
    </source>
</evidence>
<dbReference type="PRINTS" id="PR00182">
    <property type="entry name" value="ECOLNEIPORIN"/>
</dbReference>
<keyword evidence="8" id="KW-0626">Porin</keyword>
<dbReference type="Pfam" id="PF13609">
    <property type="entry name" value="Porin_4"/>
    <property type="match status" value="1"/>
</dbReference>
<dbReference type="PANTHER" id="PTHR34501:SF9">
    <property type="entry name" value="MAJOR OUTER MEMBRANE PROTEIN P.IA"/>
    <property type="match status" value="1"/>
</dbReference>
<dbReference type="PRINTS" id="PR00184">
    <property type="entry name" value="NEISSPPORIN"/>
</dbReference>
<accession>A0ABX5FFB3</accession>
<keyword evidence="7" id="KW-0406">Ion transport</keyword>
<evidence type="ECO:0000256" key="6">
    <source>
        <dbReference type="ARBA" id="ARBA00022729"/>
    </source>
</evidence>
<feature type="domain" description="Porin" evidence="12">
    <location>
        <begin position="7"/>
        <end position="360"/>
    </location>
</feature>
<dbReference type="Gene3D" id="2.40.160.10">
    <property type="entry name" value="Porin"/>
    <property type="match status" value="1"/>
</dbReference>
<evidence type="ECO:0000256" key="9">
    <source>
        <dbReference type="ARBA" id="ARBA00023136"/>
    </source>
</evidence>
<dbReference type="InterPro" id="IPR002299">
    <property type="entry name" value="Porin_Neis"/>
</dbReference>
<keyword evidence="9" id="KW-0472">Membrane</keyword>